<evidence type="ECO:0000313" key="2">
    <source>
        <dbReference type="Proteomes" id="UP001204833"/>
    </source>
</evidence>
<dbReference type="EMBL" id="JAIHNG010000164">
    <property type="protein sequence ID" value="KAI5949237.1"/>
    <property type="molecule type" value="Genomic_DNA"/>
</dbReference>
<sequence length="541" mass="61473">MEQETRQIDPSPVHDIINGDEITLFSLDKLKIELRDDTFRESEIVTTNLSAIIHKFNKIIESGLQGSCEGLPLLGGVLPVLINLVARSDRNREFFTTDVLEVHEFWSLAQSLLVMKDDTLAWLAFTFLGQFIVESQKVGNFMRFFHSEGIHKSVYQRVDDEDDVGAFDVAYELIKYNAENLDEADTSLIEGIKNKLEDNFEAIKDREYVEKMVEVIAYSGPDKDAFDNLLRKLLQVEDANIARKMLVSASLMFTNKRNDIPFDQLKSHNPYVFAVCCIAIGNCIESDATRESTYDLVDARFGLKDNLVNAFFKEFKITDVIQIQAIHMWTNLMDVRLADKIITHYQSELIALNSIVLDNSQYYREISALYFKFLRKLLILTTKDIMLGLGKQISSLDSTVPDFKCVKYALLQKLNFDTDAGRKELLQLMKSVVTQLDHSDILEQIKTISIVNQNLTSDKIKLDPQEITQFYLQPLTELLKQMHAAEVSSTQDANSWQVKALRNNLKYVAATTTKVLDSISTGGSVTALVPLHQVCHQIITA</sequence>
<gene>
    <name evidence="1" type="ORF">KGF57_004835</name>
</gene>
<protein>
    <submittedName>
        <fullName evidence="1">Uncharacterized protein</fullName>
    </submittedName>
</protein>
<comment type="caution">
    <text evidence="1">The sequence shown here is derived from an EMBL/GenBank/DDBJ whole genome shotgun (WGS) entry which is preliminary data.</text>
</comment>
<reference evidence="1 2" key="1">
    <citation type="journal article" date="2022" name="DNA Res.">
        <title>Genome analysis of five recently described species of the CUG-Ser clade uncovers Candida theae as a new hybrid lineage with pathogenic potential in the Candida parapsilosis species complex.</title>
        <authorList>
            <person name="Mixao V."/>
            <person name="Del Olmo V."/>
            <person name="Hegedusova E."/>
            <person name="Saus E."/>
            <person name="Pryszcz L."/>
            <person name="Cillingova A."/>
            <person name="Nosek J."/>
            <person name="Gabaldon T."/>
        </authorList>
    </citation>
    <scope>NUCLEOTIDE SEQUENCE [LARGE SCALE GENOMIC DNA]</scope>
    <source>
        <strain evidence="1 2">CBS 12239</strain>
    </source>
</reference>
<accession>A0AAD5BAH8</accession>
<dbReference type="InterPro" id="IPR016024">
    <property type="entry name" value="ARM-type_fold"/>
</dbReference>
<name>A0AAD5BAH8_9ASCO</name>
<keyword evidence="2" id="KW-1185">Reference proteome</keyword>
<evidence type="ECO:0000313" key="1">
    <source>
        <dbReference type="EMBL" id="KAI5949237.1"/>
    </source>
</evidence>
<dbReference type="SUPFAM" id="SSF48371">
    <property type="entry name" value="ARM repeat"/>
    <property type="match status" value="1"/>
</dbReference>
<organism evidence="1 2">
    <name type="scientific">Candida theae</name>
    <dbReference type="NCBI Taxonomy" id="1198502"/>
    <lineage>
        <taxon>Eukaryota</taxon>
        <taxon>Fungi</taxon>
        <taxon>Dikarya</taxon>
        <taxon>Ascomycota</taxon>
        <taxon>Saccharomycotina</taxon>
        <taxon>Pichiomycetes</taxon>
        <taxon>Debaryomycetaceae</taxon>
        <taxon>Candida/Lodderomyces clade</taxon>
        <taxon>Candida</taxon>
    </lineage>
</organism>
<dbReference type="Proteomes" id="UP001204833">
    <property type="component" value="Unassembled WGS sequence"/>
</dbReference>
<dbReference type="GeneID" id="76152879"/>
<dbReference type="RefSeq" id="XP_051606747.1">
    <property type="nucleotide sequence ID" value="XM_051754387.1"/>
</dbReference>
<proteinExistence type="predicted"/>
<dbReference type="AlphaFoldDB" id="A0AAD5BAH8"/>